<evidence type="ECO:0000259" key="8">
    <source>
        <dbReference type="PROSITE" id="PS50850"/>
    </source>
</evidence>
<dbReference type="PROSITE" id="PS50850">
    <property type="entry name" value="MFS"/>
    <property type="match status" value="1"/>
</dbReference>
<feature type="transmembrane region" description="Helical" evidence="7">
    <location>
        <begin position="277"/>
        <end position="296"/>
    </location>
</feature>
<evidence type="ECO:0000256" key="2">
    <source>
        <dbReference type="ARBA" id="ARBA00022448"/>
    </source>
</evidence>
<reference evidence="9 10" key="1">
    <citation type="submission" date="2016-10" db="EMBL/GenBank/DDBJ databases">
        <authorList>
            <person name="de Groot N.N."/>
        </authorList>
    </citation>
    <scope>NUCLEOTIDE SEQUENCE [LARGE SCALE GENOMIC DNA]</scope>
    <source>
        <strain evidence="9 10">DSM 11363</strain>
    </source>
</reference>
<evidence type="ECO:0000313" key="10">
    <source>
        <dbReference type="Proteomes" id="UP000182332"/>
    </source>
</evidence>
<dbReference type="Pfam" id="PF07690">
    <property type="entry name" value="MFS_1"/>
    <property type="match status" value="1"/>
</dbReference>
<evidence type="ECO:0000313" key="9">
    <source>
        <dbReference type="EMBL" id="SET35453.1"/>
    </source>
</evidence>
<dbReference type="AlphaFoldDB" id="A0A1I0DTB5"/>
<keyword evidence="6 7" id="KW-0472">Membrane</keyword>
<dbReference type="Gene3D" id="1.20.1250.20">
    <property type="entry name" value="MFS general substrate transporter like domains"/>
    <property type="match status" value="1"/>
</dbReference>
<evidence type="ECO:0000256" key="1">
    <source>
        <dbReference type="ARBA" id="ARBA00004651"/>
    </source>
</evidence>
<feature type="transmembrane region" description="Helical" evidence="7">
    <location>
        <begin position="302"/>
        <end position="325"/>
    </location>
</feature>
<evidence type="ECO:0000256" key="6">
    <source>
        <dbReference type="ARBA" id="ARBA00023136"/>
    </source>
</evidence>
<dbReference type="GO" id="GO:0005886">
    <property type="term" value="C:plasma membrane"/>
    <property type="evidence" value="ECO:0007669"/>
    <property type="project" value="UniProtKB-SubCell"/>
</dbReference>
<keyword evidence="3" id="KW-1003">Cell membrane</keyword>
<dbReference type="PANTHER" id="PTHR23517">
    <property type="entry name" value="RESISTANCE PROTEIN MDTM, PUTATIVE-RELATED-RELATED"/>
    <property type="match status" value="1"/>
</dbReference>
<feature type="domain" description="Major facilitator superfamily (MFS) profile" evidence="8">
    <location>
        <begin position="12"/>
        <end position="391"/>
    </location>
</feature>
<evidence type="ECO:0000256" key="5">
    <source>
        <dbReference type="ARBA" id="ARBA00022989"/>
    </source>
</evidence>
<dbReference type="InterPro" id="IPR036259">
    <property type="entry name" value="MFS_trans_sf"/>
</dbReference>
<dbReference type="InterPro" id="IPR050171">
    <property type="entry name" value="MFS_Transporters"/>
</dbReference>
<evidence type="ECO:0000256" key="4">
    <source>
        <dbReference type="ARBA" id="ARBA00022692"/>
    </source>
</evidence>
<gene>
    <name evidence="9" type="ORF">SAMN05216197_11190</name>
</gene>
<keyword evidence="4 7" id="KW-0812">Transmembrane</keyword>
<comment type="subcellular location">
    <subcellularLocation>
        <location evidence="1">Cell membrane</location>
        <topology evidence="1">Multi-pass membrane protein</topology>
    </subcellularLocation>
</comment>
<feature type="transmembrane region" description="Helical" evidence="7">
    <location>
        <begin position="247"/>
        <end position="268"/>
    </location>
</feature>
<feature type="transmembrane region" description="Helical" evidence="7">
    <location>
        <begin position="135"/>
        <end position="155"/>
    </location>
</feature>
<dbReference type="GO" id="GO:0022857">
    <property type="term" value="F:transmembrane transporter activity"/>
    <property type="evidence" value="ECO:0007669"/>
    <property type="project" value="InterPro"/>
</dbReference>
<dbReference type="InterPro" id="IPR020846">
    <property type="entry name" value="MFS_dom"/>
</dbReference>
<protein>
    <submittedName>
        <fullName evidence="9">Predicted arabinose efflux permease, MFS family</fullName>
    </submittedName>
</protein>
<keyword evidence="2" id="KW-0813">Transport</keyword>
<dbReference type="OrthoDB" id="9810492at2"/>
<proteinExistence type="predicted"/>
<dbReference type="RefSeq" id="WP_074888556.1">
    <property type="nucleotide sequence ID" value="NZ_FOHW01000011.1"/>
</dbReference>
<sequence>MSLPASPSSTRDFIFAACALLIAMVGTTLPTPLYALYQQRLGFDASWLTIIFSIYAAGVIAALLAVGSWSDQLGRKPLLLAGLAMGAISAVIFLFSDSIGGLLIGRLFSGFSAGIMTGTATVAVIELAPKSWKNATLVATAANMFGLGIGPLLAGYTSQFLPDALHLVFYVHLGMLVLATLGIALIRETVQRPAVLKLGIQKPSVPASVRSVFISASIAGLAGFSVAGLFTSMVPSVMIHVMHEQGGLLIGAVIGLFFVASIIGQALLQVLPKDRHMTLGCVGLIIGMICLGLSIATSQLGLLIAAGLVAGVGQGMILRAGMGAVTASSPPHQKAAVTSAFFVVLYVSISVPVVAVGFSVRVFGLEHVGEFFAALVAVVALLAMISMKRVQSKQAALSASGS</sequence>
<feature type="transmembrane region" description="Helical" evidence="7">
    <location>
        <begin position="78"/>
        <end position="95"/>
    </location>
</feature>
<feature type="transmembrane region" description="Helical" evidence="7">
    <location>
        <begin position="45"/>
        <end position="66"/>
    </location>
</feature>
<feature type="transmembrane region" description="Helical" evidence="7">
    <location>
        <begin position="337"/>
        <end position="359"/>
    </location>
</feature>
<feature type="transmembrane region" description="Helical" evidence="7">
    <location>
        <begin position="207"/>
        <end position="227"/>
    </location>
</feature>
<feature type="transmembrane region" description="Helical" evidence="7">
    <location>
        <begin position="107"/>
        <end position="128"/>
    </location>
</feature>
<name>A0A1I0DTB5_9PSED</name>
<keyword evidence="5 7" id="KW-1133">Transmembrane helix</keyword>
<dbReference type="InterPro" id="IPR011701">
    <property type="entry name" value="MFS"/>
</dbReference>
<dbReference type="Proteomes" id="UP000182332">
    <property type="component" value="Unassembled WGS sequence"/>
</dbReference>
<organism evidence="9 10">
    <name type="scientific">Pseudomonas graminis</name>
    <dbReference type="NCBI Taxonomy" id="158627"/>
    <lineage>
        <taxon>Bacteria</taxon>
        <taxon>Pseudomonadati</taxon>
        <taxon>Pseudomonadota</taxon>
        <taxon>Gammaproteobacteria</taxon>
        <taxon>Pseudomonadales</taxon>
        <taxon>Pseudomonadaceae</taxon>
        <taxon>Pseudomonas</taxon>
    </lineage>
</organism>
<evidence type="ECO:0000256" key="7">
    <source>
        <dbReference type="SAM" id="Phobius"/>
    </source>
</evidence>
<accession>A0A1I0DTB5</accession>
<evidence type="ECO:0000256" key="3">
    <source>
        <dbReference type="ARBA" id="ARBA00022475"/>
    </source>
</evidence>
<feature type="transmembrane region" description="Helical" evidence="7">
    <location>
        <begin position="167"/>
        <end position="186"/>
    </location>
</feature>
<dbReference type="EMBL" id="FOHW01000011">
    <property type="protein sequence ID" value="SET35453.1"/>
    <property type="molecule type" value="Genomic_DNA"/>
</dbReference>
<dbReference type="SUPFAM" id="SSF103473">
    <property type="entry name" value="MFS general substrate transporter"/>
    <property type="match status" value="1"/>
</dbReference>
<feature type="transmembrane region" description="Helical" evidence="7">
    <location>
        <begin position="371"/>
        <end position="387"/>
    </location>
</feature>
<dbReference type="PANTHER" id="PTHR23517:SF13">
    <property type="entry name" value="MAJOR FACILITATOR SUPERFAMILY MFS_1"/>
    <property type="match status" value="1"/>
</dbReference>